<gene>
    <name evidence="7" type="primary">rplV</name>
    <name evidence="11" type="ORF">ENG67_00685</name>
</gene>
<organism evidence="11">
    <name type="scientific">candidate division WOR-3 bacterium</name>
    <dbReference type="NCBI Taxonomy" id="2052148"/>
    <lineage>
        <taxon>Bacteria</taxon>
        <taxon>Bacteria division WOR-3</taxon>
    </lineage>
</organism>
<dbReference type="HAMAP" id="MF_01331_B">
    <property type="entry name" value="Ribosomal_uL22_B"/>
    <property type="match status" value="1"/>
</dbReference>
<evidence type="ECO:0000256" key="3">
    <source>
        <dbReference type="ARBA" id="ARBA00022884"/>
    </source>
</evidence>
<name>A0A7C1BFC9_UNCW3</name>
<dbReference type="NCBIfam" id="TIGR01044">
    <property type="entry name" value="rplV_bact"/>
    <property type="match status" value="1"/>
</dbReference>
<evidence type="ECO:0000256" key="6">
    <source>
        <dbReference type="ARBA" id="ARBA00035207"/>
    </source>
</evidence>
<evidence type="ECO:0000256" key="10">
    <source>
        <dbReference type="RuleBase" id="RU004008"/>
    </source>
</evidence>
<dbReference type="EMBL" id="DRBW01000024">
    <property type="protein sequence ID" value="HDM89708.1"/>
    <property type="molecule type" value="Genomic_DNA"/>
</dbReference>
<keyword evidence="4 7" id="KW-0689">Ribosomal protein</keyword>
<evidence type="ECO:0000256" key="2">
    <source>
        <dbReference type="ARBA" id="ARBA00022730"/>
    </source>
</evidence>
<comment type="subunit">
    <text evidence="7 9">Part of the 50S ribosomal subunit.</text>
</comment>
<dbReference type="InterPro" id="IPR036394">
    <property type="entry name" value="Ribosomal_uL22_sf"/>
</dbReference>
<proteinExistence type="inferred from homology"/>
<dbReference type="Proteomes" id="UP000885931">
    <property type="component" value="Unassembled WGS sequence"/>
</dbReference>
<dbReference type="InterPro" id="IPR001063">
    <property type="entry name" value="Ribosomal_uL22"/>
</dbReference>
<dbReference type="InterPro" id="IPR005727">
    <property type="entry name" value="Ribosomal_uL22_bac/chlpt-type"/>
</dbReference>
<reference evidence="11" key="1">
    <citation type="journal article" date="2020" name="mSystems">
        <title>Genome- and Community-Level Interaction Insights into Carbon Utilization and Element Cycling Functions of Hydrothermarchaeota in Hydrothermal Sediment.</title>
        <authorList>
            <person name="Zhou Z."/>
            <person name="Liu Y."/>
            <person name="Xu W."/>
            <person name="Pan J."/>
            <person name="Luo Z.H."/>
            <person name="Li M."/>
        </authorList>
    </citation>
    <scope>NUCLEOTIDE SEQUENCE [LARGE SCALE GENOMIC DNA]</scope>
    <source>
        <strain evidence="11">HyVt-237</strain>
    </source>
</reference>
<dbReference type="Pfam" id="PF00237">
    <property type="entry name" value="Ribosomal_L22"/>
    <property type="match status" value="1"/>
</dbReference>
<evidence type="ECO:0000256" key="5">
    <source>
        <dbReference type="ARBA" id="ARBA00023274"/>
    </source>
</evidence>
<keyword evidence="5 7" id="KW-0687">Ribonucleoprotein</keyword>
<evidence type="ECO:0000256" key="9">
    <source>
        <dbReference type="RuleBase" id="RU004006"/>
    </source>
</evidence>
<comment type="caution">
    <text evidence="11">The sequence shown here is derived from an EMBL/GenBank/DDBJ whole genome shotgun (WGS) entry which is preliminary data.</text>
</comment>
<dbReference type="AlphaFoldDB" id="A0A7C1BFC9"/>
<dbReference type="GO" id="GO:0006412">
    <property type="term" value="P:translation"/>
    <property type="evidence" value="ECO:0007669"/>
    <property type="project" value="UniProtKB-UniRule"/>
</dbReference>
<evidence type="ECO:0000256" key="4">
    <source>
        <dbReference type="ARBA" id="ARBA00022980"/>
    </source>
</evidence>
<keyword evidence="2 7" id="KW-0699">rRNA-binding</keyword>
<protein>
    <recommendedName>
        <fullName evidence="6 7">Large ribosomal subunit protein uL22</fullName>
    </recommendedName>
</protein>
<dbReference type="GO" id="GO:0003735">
    <property type="term" value="F:structural constituent of ribosome"/>
    <property type="evidence" value="ECO:0007669"/>
    <property type="project" value="InterPro"/>
</dbReference>
<evidence type="ECO:0000256" key="8">
    <source>
        <dbReference type="RuleBase" id="RU004005"/>
    </source>
</evidence>
<accession>A0A7C1BFC9</accession>
<comment type="function">
    <text evidence="7">The globular domain of the protein is located near the polypeptide exit tunnel on the outside of the subunit, while an extended beta-hairpin is found that lines the wall of the exit tunnel in the center of the 70S ribosome.</text>
</comment>
<dbReference type="SUPFAM" id="SSF54843">
    <property type="entry name" value="Ribosomal protein L22"/>
    <property type="match status" value="1"/>
</dbReference>
<dbReference type="Gene3D" id="3.90.470.10">
    <property type="entry name" value="Ribosomal protein L22/L17"/>
    <property type="match status" value="1"/>
</dbReference>
<evidence type="ECO:0000256" key="7">
    <source>
        <dbReference type="HAMAP-Rule" id="MF_01331"/>
    </source>
</evidence>
<sequence>MTVGIARLRFQRISPKKMKPIADLVRGKSVVEARHILLLNSKKRGSRFLEKALKAALASYREKAGGEALPEEELVVRQAKVDKGPMLKRFRPAWRGRAVMIRRRLSHITVEVTERRI</sequence>
<dbReference type="PANTHER" id="PTHR13501:SF8">
    <property type="entry name" value="LARGE RIBOSOMAL SUBUNIT PROTEIN UL22M"/>
    <property type="match status" value="1"/>
</dbReference>
<evidence type="ECO:0000313" key="11">
    <source>
        <dbReference type="EMBL" id="HDM89708.1"/>
    </source>
</evidence>
<dbReference type="InterPro" id="IPR047867">
    <property type="entry name" value="Ribosomal_uL22_bac/org-type"/>
</dbReference>
<comment type="similarity">
    <text evidence="1 7 8">Belongs to the universal ribosomal protein uL22 family.</text>
</comment>
<comment type="function">
    <text evidence="7 10">This protein binds specifically to 23S rRNA; its binding is stimulated by other ribosomal proteins, e.g., L4, L17, and L20. It is important during the early stages of 50S assembly. It makes multiple contacts with different domains of the 23S rRNA in the assembled 50S subunit and ribosome.</text>
</comment>
<dbReference type="GO" id="GO:0019843">
    <property type="term" value="F:rRNA binding"/>
    <property type="evidence" value="ECO:0007669"/>
    <property type="project" value="UniProtKB-UniRule"/>
</dbReference>
<dbReference type="PANTHER" id="PTHR13501">
    <property type="entry name" value="CHLOROPLAST 50S RIBOSOMAL PROTEIN L22-RELATED"/>
    <property type="match status" value="1"/>
</dbReference>
<evidence type="ECO:0000256" key="1">
    <source>
        <dbReference type="ARBA" id="ARBA00009451"/>
    </source>
</evidence>
<keyword evidence="3 7" id="KW-0694">RNA-binding</keyword>
<dbReference type="GO" id="GO:0022625">
    <property type="term" value="C:cytosolic large ribosomal subunit"/>
    <property type="evidence" value="ECO:0007669"/>
    <property type="project" value="TreeGrafter"/>
</dbReference>
<dbReference type="CDD" id="cd00336">
    <property type="entry name" value="Ribosomal_L22"/>
    <property type="match status" value="1"/>
</dbReference>